<comment type="caution">
    <text evidence="1">The sequence shown here is derived from an EMBL/GenBank/DDBJ whole genome shotgun (WGS) entry which is preliminary data.</text>
</comment>
<sequence>MNGERPRSRLVAKGGDVVRDYDSRAIDGLVDLDGVTIWLKR</sequence>
<dbReference type="AlphaFoldDB" id="A0A0F9ISQ3"/>
<organism evidence="1">
    <name type="scientific">marine sediment metagenome</name>
    <dbReference type="NCBI Taxonomy" id="412755"/>
    <lineage>
        <taxon>unclassified sequences</taxon>
        <taxon>metagenomes</taxon>
        <taxon>ecological metagenomes</taxon>
    </lineage>
</organism>
<accession>A0A0F9ISQ3</accession>
<name>A0A0F9ISQ3_9ZZZZ</name>
<evidence type="ECO:0000313" key="1">
    <source>
        <dbReference type="EMBL" id="KKM22999.1"/>
    </source>
</evidence>
<protein>
    <submittedName>
        <fullName evidence="1">Uncharacterized protein</fullName>
    </submittedName>
</protein>
<dbReference type="EMBL" id="LAZR01013216">
    <property type="protein sequence ID" value="KKM22999.1"/>
    <property type="molecule type" value="Genomic_DNA"/>
</dbReference>
<gene>
    <name evidence="1" type="ORF">LCGC14_1619620</name>
</gene>
<reference evidence="1" key="1">
    <citation type="journal article" date="2015" name="Nature">
        <title>Complex archaea that bridge the gap between prokaryotes and eukaryotes.</title>
        <authorList>
            <person name="Spang A."/>
            <person name="Saw J.H."/>
            <person name="Jorgensen S.L."/>
            <person name="Zaremba-Niedzwiedzka K."/>
            <person name="Martijn J."/>
            <person name="Lind A.E."/>
            <person name="van Eijk R."/>
            <person name="Schleper C."/>
            <person name="Guy L."/>
            <person name="Ettema T.J."/>
        </authorList>
    </citation>
    <scope>NUCLEOTIDE SEQUENCE</scope>
</reference>
<proteinExistence type="predicted"/>